<dbReference type="PANTHER" id="PTHR43808:SF8">
    <property type="entry name" value="PEPTIDASE M20 DIMERISATION DOMAIN-CONTAINING PROTEIN"/>
    <property type="match status" value="1"/>
</dbReference>
<evidence type="ECO:0000256" key="5">
    <source>
        <dbReference type="ARBA" id="ARBA00022833"/>
    </source>
</evidence>
<dbReference type="EMBL" id="UINC01027505">
    <property type="protein sequence ID" value="SVB06855.1"/>
    <property type="molecule type" value="Genomic_DNA"/>
</dbReference>
<dbReference type="InterPro" id="IPR007484">
    <property type="entry name" value="Peptidase_M28"/>
</dbReference>
<feature type="domain" description="Peptidase M20 dimerisation" evidence="7">
    <location>
        <begin position="180"/>
        <end position="287"/>
    </location>
</feature>
<dbReference type="InterPro" id="IPR011650">
    <property type="entry name" value="Peptidase_M20_dimer"/>
</dbReference>
<accession>A0A382AZ97</accession>
<evidence type="ECO:0000259" key="6">
    <source>
        <dbReference type="Pfam" id="PF04389"/>
    </source>
</evidence>
<feature type="domain" description="Peptidase M28" evidence="6">
    <location>
        <begin position="65"/>
        <end position="160"/>
    </location>
</feature>
<evidence type="ECO:0000256" key="4">
    <source>
        <dbReference type="ARBA" id="ARBA00022801"/>
    </source>
</evidence>
<proteinExistence type="inferred from homology"/>
<feature type="non-terminal residue" evidence="8">
    <location>
        <position position="306"/>
    </location>
</feature>
<evidence type="ECO:0000259" key="7">
    <source>
        <dbReference type="Pfam" id="PF07687"/>
    </source>
</evidence>
<dbReference type="GO" id="GO:0046872">
    <property type="term" value="F:metal ion binding"/>
    <property type="evidence" value="ECO:0007669"/>
    <property type="project" value="UniProtKB-KW"/>
</dbReference>
<name>A0A382AZ97_9ZZZZ</name>
<keyword evidence="5" id="KW-0862">Zinc</keyword>
<evidence type="ECO:0000256" key="3">
    <source>
        <dbReference type="ARBA" id="ARBA00022723"/>
    </source>
</evidence>
<sequence length="306" mass="33688">MSRSWHRVDDEILSVLQDVVAIESINPDLPGGKDGELRMMEYISGFFANIGIPYETHEILPARHNIIATLDGEDPNRVLLFECHMDTVSVDIMTIPPFTPDIRNGLLYGRGACDTKAGGVAMMMAMKRLKEEGFTPPCTIKYAGVVDEEHLFRGASHLASIIGAEAVVVSEPTELEIVRTHKGLARFRIIVKGTAAHSSKPHLGINAITKMARLICAIEDEIVPIYNTNTHPLVGSPTLNIGVISGGAQINFVPDQCVIEIDRRTIPGENPIETIEIFQQILSREQDSDPDLDVILEEPFLLDEAM</sequence>
<dbReference type="SUPFAM" id="SSF53187">
    <property type="entry name" value="Zn-dependent exopeptidases"/>
    <property type="match status" value="1"/>
</dbReference>
<dbReference type="Gene3D" id="3.40.630.10">
    <property type="entry name" value="Zn peptidases"/>
    <property type="match status" value="1"/>
</dbReference>
<dbReference type="Gene3D" id="3.30.70.360">
    <property type="match status" value="1"/>
</dbReference>
<evidence type="ECO:0000256" key="2">
    <source>
        <dbReference type="ARBA" id="ARBA00006247"/>
    </source>
</evidence>
<protein>
    <submittedName>
        <fullName evidence="8">Uncharacterized protein</fullName>
    </submittedName>
</protein>
<evidence type="ECO:0000256" key="1">
    <source>
        <dbReference type="ARBA" id="ARBA00001947"/>
    </source>
</evidence>
<dbReference type="Pfam" id="PF04389">
    <property type="entry name" value="Peptidase_M28"/>
    <property type="match status" value="1"/>
</dbReference>
<dbReference type="PANTHER" id="PTHR43808">
    <property type="entry name" value="ACETYLORNITHINE DEACETYLASE"/>
    <property type="match status" value="1"/>
</dbReference>
<dbReference type="InterPro" id="IPR050072">
    <property type="entry name" value="Peptidase_M20A"/>
</dbReference>
<keyword evidence="4" id="KW-0378">Hydrolase</keyword>
<dbReference type="InterPro" id="IPR036264">
    <property type="entry name" value="Bact_exopeptidase_dim_dom"/>
</dbReference>
<gene>
    <name evidence="8" type="ORF">METZ01_LOCUS159709</name>
</gene>
<comment type="similarity">
    <text evidence="2">Belongs to the peptidase M20A family.</text>
</comment>
<keyword evidence="3" id="KW-0479">Metal-binding</keyword>
<comment type="cofactor">
    <cofactor evidence="1">
        <name>Zn(2+)</name>
        <dbReference type="ChEBI" id="CHEBI:29105"/>
    </cofactor>
</comment>
<dbReference type="SUPFAM" id="SSF55031">
    <property type="entry name" value="Bacterial exopeptidase dimerisation domain"/>
    <property type="match status" value="1"/>
</dbReference>
<reference evidence="8" key="1">
    <citation type="submission" date="2018-05" db="EMBL/GenBank/DDBJ databases">
        <authorList>
            <person name="Lanie J.A."/>
            <person name="Ng W.-L."/>
            <person name="Kazmierczak K.M."/>
            <person name="Andrzejewski T.M."/>
            <person name="Davidsen T.M."/>
            <person name="Wayne K.J."/>
            <person name="Tettelin H."/>
            <person name="Glass J.I."/>
            <person name="Rusch D."/>
            <person name="Podicherti R."/>
            <person name="Tsui H.-C.T."/>
            <person name="Winkler M.E."/>
        </authorList>
    </citation>
    <scope>NUCLEOTIDE SEQUENCE</scope>
</reference>
<dbReference type="AlphaFoldDB" id="A0A382AZ97"/>
<dbReference type="Pfam" id="PF07687">
    <property type="entry name" value="M20_dimer"/>
    <property type="match status" value="1"/>
</dbReference>
<organism evidence="8">
    <name type="scientific">marine metagenome</name>
    <dbReference type="NCBI Taxonomy" id="408172"/>
    <lineage>
        <taxon>unclassified sequences</taxon>
        <taxon>metagenomes</taxon>
        <taxon>ecological metagenomes</taxon>
    </lineage>
</organism>
<dbReference type="GO" id="GO:0016787">
    <property type="term" value="F:hydrolase activity"/>
    <property type="evidence" value="ECO:0007669"/>
    <property type="project" value="UniProtKB-KW"/>
</dbReference>
<evidence type="ECO:0000313" key="8">
    <source>
        <dbReference type="EMBL" id="SVB06855.1"/>
    </source>
</evidence>